<evidence type="ECO:0000313" key="2">
    <source>
        <dbReference type="Proteomes" id="UP000268469"/>
    </source>
</evidence>
<dbReference type="Proteomes" id="UP000268469">
    <property type="component" value="Unassembled WGS sequence"/>
</dbReference>
<accession>A0A660SGS4</accession>
<sequence>MAGLLNRIFPTLSPPVSYRGLRAINHLLIIASEDEAELTTIIPYLRKDDLLITPNRFGYFTTAFSHFHSRHYQRIDEIRAIVKELRIDGSILINLNPRLASLPDLNRFPYRVGRFPDHRFPEFNILIRDGLTAIFPLLKRKAKKRVRPNLDPAKRRKIISFYRKCYQKGYERIIYVKERLPTPELSVFYILEGSTTTTMENVKTIPGGDYESLLYCYYADDYYGPPSFHKFFRSQRR</sequence>
<proteinExistence type="predicted"/>
<gene>
    <name evidence="1" type="ORF">DRP53_06330</name>
</gene>
<reference evidence="1 2" key="1">
    <citation type="submission" date="2018-06" db="EMBL/GenBank/DDBJ databases">
        <title>Extensive metabolic versatility and redundancy in microbially diverse, dynamic hydrothermal sediments.</title>
        <authorList>
            <person name="Dombrowski N."/>
            <person name="Teske A."/>
            <person name="Baker B.J."/>
        </authorList>
    </citation>
    <scope>NUCLEOTIDE SEQUENCE [LARGE SCALE GENOMIC DNA]</scope>
    <source>
        <strain evidence="1">B36_G15</strain>
    </source>
</reference>
<organism evidence="1 2">
    <name type="scientific">candidate division WOR-3 bacterium</name>
    <dbReference type="NCBI Taxonomy" id="2052148"/>
    <lineage>
        <taxon>Bacteria</taxon>
        <taxon>Bacteria division WOR-3</taxon>
    </lineage>
</organism>
<protein>
    <submittedName>
        <fullName evidence="1">Uncharacterized protein</fullName>
    </submittedName>
</protein>
<dbReference type="AlphaFoldDB" id="A0A660SGS4"/>
<evidence type="ECO:0000313" key="1">
    <source>
        <dbReference type="EMBL" id="RKX70015.1"/>
    </source>
</evidence>
<name>A0A660SGS4_UNCW3</name>
<dbReference type="EMBL" id="QNBE01000055">
    <property type="protein sequence ID" value="RKX70015.1"/>
    <property type="molecule type" value="Genomic_DNA"/>
</dbReference>
<comment type="caution">
    <text evidence="1">The sequence shown here is derived from an EMBL/GenBank/DDBJ whole genome shotgun (WGS) entry which is preliminary data.</text>
</comment>